<dbReference type="SUPFAM" id="SSF50969">
    <property type="entry name" value="YVTN repeat-like/Quinoprotein amine dehydrogenase"/>
    <property type="match status" value="1"/>
</dbReference>
<accession>A0A0U5K6K5</accession>
<organism evidence="2 3">
    <name type="scientific">Candidatus Protochlamydia naegleriophila</name>
    <dbReference type="NCBI Taxonomy" id="389348"/>
    <lineage>
        <taxon>Bacteria</taxon>
        <taxon>Pseudomonadati</taxon>
        <taxon>Chlamydiota</taxon>
        <taxon>Chlamydiia</taxon>
        <taxon>Parachlamydiales</taxon>
        <taxon>Parachlamydiaceae</taxon>
        <taxon>Candidatus Protochlamydia</taxon>
    </lineage>
</organism>
<dbReference type="InParanoid" id="A0A0U5K6K5"/>
<dbReference type="STRING" id="389348.PNK_2186"/>
<sequence length="339" mass="38689">MAKLIYLDDPHLISQSWQMRIMSFTEEIGSVIVRSIEQKEHPLISSLMSAWNSSRWLLLQRRTPTFGRGIMLRLSLSTRLIVKWFLFALSVFWMAHLPLLAGVELLTPVVIRQIPHDPQAFTQGLVIDNDRLYESTGRYGTSSLRQIDLQTGAVIRQHSLPFELFGEGIAAANGQLIQLTWKEGIALVYQMESWLLTRHLAYQGEGWGLCYDSAQHTLFMSDGSSHLFQRNPDTFAIEKKLKVHLAGKKVKSLNDLVCLGNEIYANVWRTDFIVRINKKTGAVTALIDASHLLPENIKQQLEDEAVLNGIAYREQTDTFFITGKLWPFIFEVKFMPKSP</sequence>
<protein>
    <submittedName>
        <fullName evidence="2">Conserved hypothetical membrane protein</fullName>
    </submittedName>
</protein>
<dbReference type="GO" id="GO:0016603">
    <property type="term" value="F:glutaminyl-peptide cyclotransferase activity"/>
    <property type="evidence" value="ECO:0007669"/>
    <property type="project" value="InterPro"/>
</dbReference>
<gene>
    <name evidence="2" type="ORF">PNK_2186</name>
</gene>
<name>A0A0U5K6K5_9BACT</name>
<reference evidence="3" key="1">
    <citation type="submission" date="2015-09" db="EMBL/GenBank/DDBJ databases">
        <authorList>
            <person name="Bertelli C."/>
        </authorList>
    </citation>
    <scope>NUCLEOTIDE SEQUENCE [LARGE SCALE GENOMIC DNA]</scope>
    <source>
        <strain evidence="3">KNic</strain>
    </source>
</reference>
<evidence type="ECO:0000313" key="3">
    <source>
        <dbReference type="Proteomes" id="UP000069902"/>
    </source>
</evidence>
<dbReference type="KEGG" id="pnl:PNK_2186"/>
<keyword evidence="3" id="KW-1185">Reference proteome</keyword>
<dbReference type="PANTHER" id="PTHR31270:SF1">
    <property type="entry name" value="GLUTAMINYL-PEPTIDE CYCLOTRANSFERASE"/>
    <property type="match status" value="1"/>
</dbReference>
<dbReference type="Proteomes" id="UP000069902">
    <property type="component" value="Chromosome cPNK"/>
</dbReference>
<evidence type="ECO:0000313" key="2">
    <source>
        <dbReference type="EMBL" id="CUI17787.1"/>
    </source>
</evidence>
<feature type="transmembrane region" description="Helical" evidence="1">
    <location>
        <begin position="80"/>
        <end position="101"/>
    </location>
</feature>
<evidence type="ECO:0000256" key="1">
    <source>
        <dbReference type="SAM" id="Phobius"/>
    </source>
</evidence>
<keyword evidence="1" id="KW-0812">Transmembrane</keyword>
<dbReference type="InterPro" id="IPR011044">
    <property type="entry name" value="Quino_amine_DH_bsu"/>
</dbReference>
<dbReference type="AlphaFoldDB" id="A0A0U5K6K5"/>
<dbReference type="InterPro" id="IPR007788">
    <property type="entry name" value="QCT"/>
</dbReference>
<dbReference type="RefSeq" id="WP_059061997.1">
    <property type="nucleotide sequence ID" value="NZ_LN879502.1"/>
</dbReference>
<keyword evidence="1" id="KW-1133">Transmembrane helix</keyword>
<dbReference type="PANTHER" id="PTHR31270">
    <property type="entry name" value="GLUTAMINYL-PEPTIDE CYCLOTRANSFERASE"/>
    <property type="match status" value="1"/>
</dbReference>
<dbReference type="EMBL" id="LN879502">
    <property type="protein sequence ID" value="CUI17787.1"/>
    <property type="molecule type" value="Genomic_DNA"/>
</dbReference>
<proteinExistence type="predicted"/>
<dbReference type="PATRIC" id="fig|389348.3.peg.2457"/>
<keyword evidence="1" id="KW-0472">Membrane</keyword>
<dbReference type="Pfam" id="PF05096">
    <property type="entry name" value="Glu_cyclase_2"/>
    <property type="match status" value="1"/>
</dbReference>